<dbReference type="EMBL" id="CAJVCH010525155">
    <property type="protein sequence ID" value="CAG7822030.1"/>
    <property type="molecule type" value="Genomic_DNA"/>
</dbReference>
<accession>A0A8J2PTD4</accession>
<keyword evidence="2" id="KW-1185">Reference proteome</keyword>
<protein>
    <submittedName>
        <fullName evidence="1">Uncharacterized protein</fullName>
    </submittedName>
</protein>
<evidence type="ECO:0000313" key="1">
    <source>
        <dbReference type="EMBL" id="CAG7822030.1"/>
    </source>
</evidence>
<organism evidence="1 2">
    <name type="scientific">Allacma fusca</name>
    <dbReference type="NCBI Taxonomy" id="39272"/>
    <lineage>
        <taxon>Eukaryota</taxon>
        <taxon>Metazoa</taxon>
        <taxon>Ecdysozoa</taxon>
        <taxon>Arthropoda</taxon>
        <taxon>Hexapoda</taxon>
        <taxon>Collembola</taxon>
        <taxon>Symphypleona</taxon>
        <taxon>Sminthuridae</taxon>
        <taxon>Allacma</taxon>
    </lineage>
</organism>
<dbReference type="AlphaFoldDB" id="A0A8J2PTD4"/>
<dbReference type="OrthoDB" id="9973045at2759"/>
<reference evidence="1" key="1">
    <citation type="submission" date="2021-06" db="EMBL/GenBank/DDBJ databases">
        <authorList>
            <person name="Hodson N. C."/>
            <person name="Mongue J. A."/>
            <person name="Jaron S. K."/>
        </authorList>
    </citation>
    <scope>NUCLEOTIDE SEQUENCE</scope>
</reference>
<name>A0A8J2PTD4_9HEXA</name>
<comment type="caution">
    <text evidence="1">The sequence shown here is derived from an EMBL/GenBank/DDBJ whole genome shotgun (WGS) entry which is preliminary data.</text>
</comment>
<sequence>MASSVDVKQHCIYLYENIGCTGKRLELSPQLNVGCQEILKNCNWSDVTTSFSFCDATFPPKYANPIGSHGVPCVTPCEAQGSPYFRCGIQNWDWDYCSPRPGTDFLGNDCGDHCFYNG</sequence>
<dbReference type="Proteomes" id="UP000708208">
    <property type="component" value="Unassembled WGS sequence"/>
</dbReference>
<gene>
    <name evidence="1" type="ORF">AFUS01_LOCUS32325</name>
</gene>
<evidence type="ECO:0000313" key="2">
    <source>
        <dbReference type="Proteomes" id="UP000708208"/>
    </source>
</evidence>
<proteinExistence type="predicted"/>